<keyword evidence="3 6" id="KW-0808">Transferase</keyword>
<dbReference type="InterPro" id="IPR001537">
    <property type="entry name" value="SpoU_MeTrfase"/>
</dbReference>
<dbReference type="GO" id="GO:0002128">
    <property type="term" value="P:tRNA nucleoside ribose methylation"/>
    <property type="evidence" value="ECO:0007669"/>
    <property type="project" value="TreeGrafter"/>
</dbReference>
<dbReference type="STRING" id="697581.TCARB_1866"/>
<dbReference type="GeneID" id="25407274"/>
<dbReference type="AlphaFoldDB" id="A0A3G1A7B4"/>
<evidence type="ECO:0000256" key="2">
    <source>
        <dbReference type="ARBA" id="ARBA00022603"/>
    </source>
</evidence>
<dbReference type="CDD" id="cd18093">
    <property type="entry name" value="SpoU-like_TrmJ"/>
    <property type="match status" value="1"/>
</dbReference>
<evidence type="ECO:0000256" key="3">
    <source>
        <dbReference type="ARBA" id="ARBA00022679"/>
    </source>
</evidence>
<keyword evidence="4" id="KW-0949">S-adenosyl-L-methionine</keyword>
<evidence type="ECO:0000256" key="1">
    <source>
        <dbReference type="ARBA" id="ARBA00007228"/>
    </source>
</evidence>
<dbReference type="Gene3D" id="3.40.1280.10">
    <property type="match status" value="1"/>
</dbReference>
<dbReference type="InterPro" id="IPR029028">
    <property type="entry name" value="Alpha/beta_knot_MTases"/>
</dbReference>
<dbReference type="KEGG" id="tcb:TCARB_1866"/>
<accession>A0A3G1A7B4</accession>
<sequence>MENASNQKRVPPCERISREVSVAFVQPLYEQNIGYMARAMKNFCLEKLYLVSPRCTLGLESRKYAMHAADIVENAVIVEKFEELVGKHDIVACSTGVKGEEPLRRHVSPAEMAAILAESTGSKLVVIGREDWGLSRQELSLCDLIVHIEANPAYPSLNASHAAIILFYEIYNKYHSYEPRIERPPRTEVEAFFRYLDRLAETLGYQETERERLALTIKRLINETRFTKRDLRALFGIVRDSLNAIEKSEKQEKNTPSK</sequence>
<organism evidence="6 7">
    <name type="scientific">Thermofilum adornatum 1505</name>
    <dbReference type="NCBI Taxonomy" id="697581"/>
    <lineage>
        <taxon>Archaea</taxon>
        <taxon>Thermoproteota</taxon>
        <taxon>Thermoprotei</taxon>
        <taxon>Thermofilales</taxon>
        <taxon>Thermofilaceae</taxon>
        <taxon>Thermofilum</taxon>
    </lineage>
</organism>
<name>A0A3G1A7B4_9CREN</name>
<dbReference type="GO" id="GO:0005829">
    <property type="term" value="C:cytosol"/>
    <property type="evidence" value="ECO:0007669"/>
    <property type="project" value="TreeGrafter"/>
</dbReference>
<feature type="domain" description="tRNA/rRNA methyltransferase SpoU type" evidence="5">
    <location>
        <begin position="20"/>
        <end position="168"/>
    </location>
</feature>
<dbReference type="RefSeq" id="WP_052887248.1">
    <property type="nucleotide sequence ID" value="NZ_CP007493.1"/>
</dbReference>
<comment type="similarity">
    <text evidence="1">Belongs to the class IV-like SAM-binding methyltransferase superfamily. RNA methyltransferase TrmH family.</text>
</comment>
<evidence type="ECO:0000256" key="4">
    <source>
        <dbReference type="ARBA" id="ARBA00022691"/>
    </source>
</evidence>
<evidence type="ECO:0000313" key="7">
    <source>
        <dbReference type="Proteomes" id="UP000266720"/>
    </source>
</evidence>
<reference evidence="7" key="1">
    <citation type="book" date="2010" name="EXTREMOPHILES" publisher="0:0-0">
        <title>Complete genome sequences of ten hyperthermophilic archaea reveal their metabolic capabilities and possible ecological roles.</title>
        <editorList>
            <person name="?"/>
        </editorList>
        <authorList>
            <person name="Ravin N.V."/>
            <person name="Mardanov A.V."/>
            <person name="Bonch-Osmolovskaya E.A."/>
            <person name="Skryabin K.G."/>
        </authorList>
    </citation>
    <scope>NUCLEOTIDE SEQUENCE [LARGE SCALE GENOMIC DNA]</scope>
    <source>
        <strain evidence="7">1505</strain>
    </source>
</reference>
<gene>
    <name evidence="6" type="ORF">TCARB_1866</name>
</gene>
<dbReference type="NCBIfam" id="TIGR00050">
    <property type="entry name" value="rRNA_methyl_1"/>
    <property type="match status" value="1"/>
</dbReference>
<dbReference type="InterPro" id="IPR029026">
    <property type="entry name" value="tRNA_m1G_MTases_N"/>
</dbReference>
<dbReference type="PANTHER" id="PTHR42786">
    <property type="entry name" value="TRNA/RRNA METHYLTRANSFERASE"/>
    <property type="match status" value="1"/>
</dbReference>
<dbReference type="Gene3D" id="1.10.8.590">
    <property type="match status" value="1"/>
</dbReference>
<dbReference type="GO" id="GO:0003723">
    <property type="term" value="F:RNA binding"/>
    <property type="evidence" value="ECO:0007669"/>
    <property type="project" value="InterPro"/>
</dbReference>
<dbReference type="Pfam" id="PF00588">
    <property type="entry name" value="SpoU_methylase"/>
    <property type="match status" value="1"/>
</dbReference>
<dbReference type="Proteomes" id="UP000266720">
    <property type="component" value="Chromosome"/>
</dbReference>
<dbReference type="InterPro" id="IPR004384">
    <property type="entry name" value="RNA_MeTrfase_TrmJ/LasT"/>
</dbReference>
<dbReference type="PANTHER" id="PTHR42786:SF2">
    <property type="entry name" value="TRNA (CYTIDINE_URIDINE-2'-O-)-METHYLTRANSFERASE TRMJ"/>
    <property type="match status" value="1"/>
</dbReference>
<proteinExistence type="inferred from homology"/>
<dbReference type="EMBL" id="CP007493">
    <property type="protein sequence ID" value="AJB42902.1"/>
    <property type="molecule type" value="Genomic_DNA"/>
</dbReference>
<dbReference type="PIRSF" id="PIRSF004808">
    <property type="entry name" value="LasT"/>
    <property type="match status" value="1"/>
</dbReference>
<evidence type="ECO:0000259" key="5">
    <source>
        <dbReference type="Pfam" id="PF00588"/>
    </source>
</evidence>
<dbReference type="SUPFAM" id="SSF75217">
    <property type="entry name" value="alpha/beta knot"/>
    <property type="match status" value="1"/>
</dbReference>
<evidence type="ECO:0000313" key="6">
    <source>
        <dbReference type="EMBL" id="AJB42902.1"/>
    </source>
</evidence>
<dbReference type="GO" id="GO:0008173">
    <property type="term" value="F:RNA methyltransferase activity"/>
    <property type="evidence" value="ECO:0007669"/>
    <property type="project" value="InterPro"/>
</dbReference>
<keyword evidence="2 6" id="KW-0489">Methyltransferase</keyword>
<protein>
    <submittedName>
        <fullName evidence="6">tRNA:Cm32/Um32 methyltransferase</fullName>
    </submittedName>
</protein>